<feature type="binding site" evidence="16">
    <location>
        <position position="53"/>
    </location>
    <ligand>
        <name>Zn(2+)</name>
        <dbReference type="ChEBI" id="CHEBI:29105"/>
        <note>catalytic</note>
    </ligand>
</feature>
<organism evidence="25 26">
    <name type="scientific">Ciconia maguari</name>
    <dbReference type="NCBI Taxonomy" id="52777"/>
    <lineage>
        <taxon>Eukaryota</taxon>
        <taxon>Metazoa</taxon>
        <taxon>Chordata</taxon>
        <taxon>Craniata</taxon>
        <taxon>Vertebrata</taxon>
        <taxon>Euteleostomi</taxon>
        <taxon>Archelosauria</taxon>
        <taxon>Archosauria</taxon>
        <taxon>Dinosauria</taxon>
        <taxon>Saurischia</taxon>
        <taxon>Theropoda</taxon>
        <taxon>Coelurosauria</taxon>
        <taxon>Aves</taxon>
        <taxon>Neognathae</taxon>
        <taxon>Neoaves</taxon>
        <taxon>Aequornithes</taxon>
        <taxon>Ciconiiformes</taxon>
        <taxon>Ciconiidae</taxon>
        <taxon>Ciconia</taxon>
    </lineage>
</organism>
<proteinExistence type="predicted"/>
<dbReference type="PANTHER" id="PTHR10127">
    <property type="entry name" value="DISCOIDIN, CUB, EGF, LAMININ , AND ZINC METALLOPROTEASE DOMAIN CONTAINING"/>
    <property type="match status" value="1"/>
</dbReference>
<dbReference type="GO" id="GO:0016020">
    <property type="term" value="C:membrane"/>
    <property type="evidence" value="ECO:0007669"/>
    <property type="project" value="UniProtKB-SubCell"/>
</dbReference>
<evidence type="ECO:0000256" key="8">
    <source>
        <dbReference type="ARBA" id="ARBA00022833"/>
    </source>
</evidence>
<dbReference type="SMART" id="SM00235">
    <property type="entry name" value="ZnMc"/>
    <property type="match status" value="1"/>
</dbReference>
<sequence length="710" mass="80247">ASCISLCAFLIISFFLPPPQPALETTERDVDGGIDQDIFDINEALGLDLFEGDIKLDGMQERNSIIGDNYRWPHVIPYVLDDSLEMNAKGLILKAFEQYRLKTCIDFKPWEGEKNYISVFKGSGCWSSVGNRQEGLQQLSIGANCDRIGTIQHEFLHALGFWHEQSRSDRDDYVTIVWDRIQTGKDHNFKKYDDKTSDSLNVPYDYTSVLHYSQNAFKNGTEPTIITNIPDFMDVIGQRMDFSDYDLQKLNRLYNCSSSLSFMDTCSFELENICGMIQRSDDNSDWQRLSQVPAGPNTDHTNMGECKDSGYFMHFNTSAGAEGSTAILESRILYPKRSFQCLQFYFYNSGHESDRLYVWVREYTSAHPNGTLRLIEEIKGSPLTYWQLHHVSLKVTSKFRVVFQGVKGSGLSNGGLSIDDINLSETQCPHHVWHIRNFTHLLNTSPAGTAGRIYSPPFYSSKGYAFQVSLYVNGTTADNPFVLAMYLHLISGANDNQLQWPCPWQQGTMTLLDQHPDIRQRMSNQRSITTNPLELSGSSSTYFWDRPDKVGSIASFPNGTTFMRGPGSGTSAFLTHQRLRSRNFIKDDGVYILLTMEDISHLLSTQPSVSPTFVMKANFPNFCPDNPCENDGVCIIVDRAPVCRCPAGDNWWYMGEKCERKGSTQENTIIAVSSTISVFVVMLIVTITTAVCLKKKYSQRKENGESLSLE</sequence>
<dbReference type="PANTHER" id="PTHR10127:SF814">
    <property type="entry name" value="MEPRIN A SUBUNIT BETA"/>
    <property type="match status" value="1"/>
</dbReference>
<comment type="caution">
    <text evidence="17">Lacks conserved residue(s) required for the propagation of feature annotation.</text>
</comment>
<dbReference type="PIRSF" id="PIRSF001196">
    <property type="entry name" value="Meprin"/>
    <property type="match status" value="1"/>
</dbReference>
<dbReference type="PROSITE" id="PS00740">
    <property type="entry name" value="MAM_1"/>
    <property type="match status" value="1"/>
</dbReference>
<dbReference type="SUPFAM" id="SSF55486">
    <property type="entry name" value="Metalloproteases ('zincins'), catalytic domain"/>
    <property type="match status" value="1"/>
</dbReference>
<keyword evidence="2 17" id="KW-0245">EGF-like domain</keyword>
<dbReference type="CDD" id="cd00053">
    <property type="entry name" value="EGF"/>
    <property type="match status" value="1"/>
</dbReference>
<dbReference type="SMART" id="SM00061">
    <property type="entry name" value="MATH"/>
    <property type="match status" value="1"/>
</dbReference>
<feature type="binding site" evidence="16 18">
    <location>
        <position position="163"/>
    </location>
    <ligand>
        <name>Zn(2+)</name>
        <dbReference type="ChEBI" id="CHEBI:29105"/>
        <note>catalytic</note>
    </ligand>
</feature>
<dbReference type="PROSITE" id="PS50026">
    <property type="entry name" value="EGF_3"/>
    <property type="match status" value="1"/>
</dbReference>
<evidence type="ECO:0000259" key="24">
    <source>
        <dbReference type="PROSITE" id="PS51864"/>
    </source>
</evidence>
<evidence type="ECO:0000256" key="14">
    <source>
        <dbReference type="ARBA" id="ARBA00023180"/>
    </source>
</evidence>
<dbReference type="AlphaFoldDB" id="A0A7L0B4A0"/>
<dbReference type="GO" id="GO:0006508">
    <property type="term" value="P:proteolysis"/>
    <property type="evidence" value="ECO:0007669"/>
    <property type="project" value="UniProtKB-KW"/>
</dbReference>
<dbReference type="Gene3D" id="3.40.390.10">
    <property type="entry name" value="Collagenase (Catalytic Domain)"/>
    <property type="match status" value="1"/>
</dbReference>
<feature type="signal peptide" evidence="19">
    <location>
        <begin position="1"/>
        <end position="22"/>
    </location>
</feature>
<feature type="active site" evidence="15 18">
    <location>
        <position position="154"/>
    </location>
</feature>
<dbReference type="InterPro" id="IPR002083">
    <property type="entry name" value="MATH/TRAF_dom"/>
</dbReference>
<keyword evidence="5 16" id="KW-0479">Metal-binding</keyword>
<evidence type="ECO:0000256" key="11">
    <source>
        <dbReference type="ARBA" id="ARBA00023136"/>
    </source>
</evidence>
<keyword evidence="14" id="KW-0325">Glycoprotein</keyword>
<evidence type="ECO:0000256" key="17">
    <source>
        <dbReference type="PROSITE-ProRule" id="PRU00076"/>
    </source>
</evidence>
<evidence type="ECO:0000259" key="22">
    <source>
        <dbReference type="PROSITE" id="PS50060"/>
    </source>
</evidence>
<dbReference type="Gene3D" id="2.60.210.10">
    <property type="entry name" value="Apoptosis, Tumor Necrosis Factor Receptor Associated Protein 2, Chain A"/>
    <property type="match status" value="1"/>
</dbReference>
<keyword evidence="26" id="KW-1185">Reference proteome</keyword>
<feature type="non-terminal residue" evidence="25">
    <location>
        <position position="710"/>
    </location>
</feature>
<evidence type="ECO:0000256" key="12">
    <source>
        <dbReference type="ARBA" id="ARBA00023145"/>
    </source>
</evidence>
<dbReference type="PROSITE" id="PS50060">
    <property type="entry name" value="MAM_2"/>
    <property type="match status" value="1"/>
</dbReference>
<reference evidence="25 26" key="1">
    <citation type="submission" date="2019-09" db="EMBL/GenBank/DDBJ databases">
        <title>Bird 10,000 Genomes (B10K) Project - Family phase.</title>
        <authorList>
            <person name="Zhang G."/>
        </authorList>
    </citation>
    <scope>NUCLEOTIDE SEQUENCE [LARGE SCALE GENOMIC DNA]</scope>
    <source>
        <strain evidence="25">B10K-DU-001-47</strain>
        <tissue evidence="25">Muscle</tissue>
    </source>
</reference>
<dbReference type="EMBL" id="VXAE01012056">
    <property type="protein sequence ID" value="NXJ39509.1"/>
    <property type="molecule type" value="Genomic_DNA"/>
</dbReference>
<dbReference type="EC" id="3.4.24.-" evidence="19"/>
<dbReference type="PROSITE" id="PS51864">
    <property type="entry name" value="ASTACIN"/>
    <property type="match status" value="1"/>
</dbReference>
<dbReference type="PRINTS" id="PR00480">
    <property type="entry name" value="ASTACIN"/>
</dbReference>
<dbReference type="InterPro" id="IPR024079">
    <property type="entry name" value="MetalloPept_cat_dom_sf"/>
</dbReference>
<feature type="domain" description="Peptidase M12A" evidence="24">
    <location>
        <begin position="63"/>
        <end position="257"/>
    </location>
</feature>
<feature type="non-terminal residue" evidence="25">
    <location>
        <position position="1"/>
    </location>
</feature>
<dbReference type="InterPro" id="IPR008294">
    <property type="entry name" value="Meprin"/>
</dbReference>
<evidence type="ECO:0000256" key="10">
    <source>
        <dbReference type="ARBA" id="ARBA00023049"/>
    </source>
</evidence>
<dbReference type="Pfam" id="PF22486">
    <property type="entry name" value="MATH_2"/>
    <property type="match status" value="1"/>
</dbReference>
<keyword evidence="4 20" id="KW-0812">Transmembrane</keyword>
<dbReference type="CDD" id="cd04282">
    <property type="entry name" value="ZnMc_meprin"/>
    <property type="match status" value="1"/>
</dbReference>
<dbReference type="InterPro" id="IPR006026">
    <property type="entry name" value="Peptidase_Metallo"/>
</dbReference>
<evidence type="ECO:0000256" key="13">
    <source>
        <dbReference type="ARBA" id="ARBA00023157"/>
    </source>
</evidence>
<feature type="chain" id="PRO_5029942676" description="Metalloendopeptidase" evidence="19">
    <location>
        <begin position="23"/>
        <end position="710"/>
    </location>
</feature>
<dbReference type="PRINTS" id="PR00020">
    <property type="entry name" value="MAMDOMAIN"/>
</dbReference>
<evidence type="ECO:0000256" key="2">
    <source>
        <dbReference type="ARBA" id="ARBA00022536"/>
    </source>
</evidence>
<evidence type="ECO:0000256" key="5">
    <source>
        <dbReference type="ARBA" id="ARBA00022723"/>
    </source>
</evidence>
<dbReference type="CDD" id="cd06263">
    <property type="entry name" value="MAM"/>
    <property type="match status" value="1"/>
</dbReference>
<feature type="transmembrane region" description="Helical" evidence="20">
    <location>
        <begin position="669"/>
        <end position="693"/>
    </location>
</feature>
<keyword evidence="7 18" id="KW-0378">Hydrolase</keyword>
<keyword evidence="8 16" id="KW-0862">Zinc</keyword>
<dbReference type="PROSITE" id="PS50144">
    <property type="entry name" value="MATH"/>
    <property type="match status" value="1"/>
</dbReference>
<dbReference type="GO" id="GO:0008270">
    <property type="term" value="F:zinc ion binding"/>
    <property type="evidence" value="ECO:0007669"/>
    <property type="project" value="UniProtKB-UniRule"/>
</dbReference>
<keyword evidence="13" id="KW-1015">Disulfide bond</keyword>
<keyword evidence="9 20" id="KW-1133">Transmembrane helix</keyword>
<dbReference type="GO" id="GO:0004222">
    <property type="term" value="F:metalloendopeptidase activity"/>
    <property type="evidence" value="ECO:0007669"/>
    <property type="project" value="UniProtKB-UniRule"/>
</dbReference>
<feature type="binding site" evidence="16 18">
    <location>
        <position position="157"/>
    </location>
    <ligand>
        <name>Zn(2+)</name>
        <dbReference type="ChEBI" id="CHEBI:29105"/>
        <note>catalytic</note>
    </ligand>
</feature>
<feature type="domain" description="MATH" evidence="23">
    <location>
        <begin position="428"/>
        <end position="596"/>
    </location>
</feature>
<protein>
    <recommendedName>
        <fullName evidence="19">Metalloendopeptidase</fullName>
        <ecNumber evidence="19">3.4.24.-</ecNumber>
    </recommendedName>
</protein>
<evidence type="ECO:0000313" key="25">
    <source>
        <dbReference type="EMBL" id="NXJ39509.1"/>
    </source>
</evidence>
<evidence type="ECO:0000256" key="18">
    <source>
        <dbReference type="PROSITE-ProRule" id="PRU01211"/>
    </source>
</evidence>
<evidence type="ECO:0000256" key="16">
    <source>
        <dbReference type="PIRSR" id="PIRSR001196-2"/>
    </source>
</evidence>
<evidence type="ECO:0000256" key="3">
    <source>
        <dbReference type="ARBA" id="ARBA00022670"/>
    </source>
</evidence>
<keyword evidence="3 18" id="KW-0645">Protease</keyword>
<keyword evidence="10 18" id="KW-0482">Metalloprotease</keyword>
<evidence type="ECO:0000259" key="23">
    <source>
        <dbReference type="PROSITE" id="PS50144"/>
    </source>
</evidence>
<feature type="domain" description="MAM" evidence="22">
    <location>
        <begin position="264"/>
        <end position="430"/>
    </location>
</feature>
<dbReference type="SUPFAM" id="SSF57196">
    <property type="entry name" value="EGF/Laminin"/>
    <property type="match status" value="1"/>
</dbReference>
<dbReference type="InterPro" id="IPR013320">
    <property type="entry name" value="ConA-like_dom_sf"/>
</dbReference>
<comment type="subcellular location">
    <subcellularLocation>
        <location evidence="1">Membrane</location>
        <topology evidence="1">Single-pass type I membrane protein</topology>
    </subcellularLocation>
</comment>
<evidence type="ECO:0000256" key="1">
    <source>
        <dbReference type="ARBA" id="ARBA00004479"/>
    </source>
</evidence>
<dbReference type="InterPro" id="IPR000998">
    <property type="entry name" value="MAM_dom"/>
</dbReference>
<dbReference type="FunFam" id="2.60.210.10:FF:000009">
    <property type="entry name" value="Meprin A subunit"/>
    <property type="match status" value="1"/>
</dbReference>
<feature type="domain" description="EGF-like" evidence="21">
    <location>
        <begin position="619"/>
        <end position="659"/>
    </location>
</feature>
<evidence type="ECO:0000256" key="6">
    <source>
        <dbReference type="ARBA" id="ARBA00022729"/>
    </source>
</evidence>
<evidence type="ECO:0000256" key="19">
    <source>
        <dbReference type="RuleBase" id="RU361183"/>
    </source>
</evidence>
<dbReference type="SUPFAM" id="SSF49599">
    <property type="entry name" value="TRAF domain-like"/>
    <property type="match status" value="1"/>
</dbReference>
<dbReference type="Pfam" id="PF00008">
    <property type="entry name" value="EGF"/>
    <property type="match status" value="1"/>
</dbReference>
<gene>
    <name evidence="25" type="primary">Mep1b</name>
    <name evidence="25" type="ORF">CICMAG_R13877</name>
</gene>
<dbReference type="Pfam" id="PF00629">
    <property type="entry name" value="MAM"/>
    <property type="match status" value="1"/>
</dbReference>
<dbReference type="Gene3D" id="2.60.120.200">
    <property type="match status" value="1"/>
</dbReference>
<dbReference type="SMART" id="SM00137">
    <property type="entry name" value="MAM"/>
    <property type="match status" value="1"/>
</dbReference>
<evidence type="ECO:0000313" key="26">
    <source>
        <dbReference type="Proteomes" id="UP000537039"/>
    </source>
</evidence>
<dbReference type="InterPro" id="IPR008974">
    <property type="entry name" value="TRAF-like"/>
</dbReference>
<comment type="cofactor">
    <cofactor evidence="18 19">
        <name>Zn(2+)</name>
        <dbReference type="ChEBI" id="CHEBI:29105"/>
    </cofactor>
    <text evidence="18 19">Binds 1 zinc ion per subunit.</text>
</comment>
<dbReference type="InterPro" id="IPR001506">
    <property type="entry name" value="Peptidase_M12A"/>
</dbReference>
<accession>A0A7L0B4A0</accession>
<dbReference type="Proteomes" id="UP000537039">
    <property type="component" value="Unassembled WGS sequence"/>
</dbReference>
<name>A0A7L0B4A0_9AVES</name>
<evidence type="ECO:0000256" key="15">
    <source>
        <dbReference type="PIRSR" id="PIRSR001196-1"/>
    </source>
</evidence>
<dbReference type="FunFam" id="3.40.390.10:FF:000015">
    <property type="entry name" value="Meprin A subunit"/>
    <property type="match status" value="1"/>
</dbReference>
<dbReference type="FunFam" id="2.60.120.200:FF:000037">
    <property type="entry name" value="Meprin A subunit"/>
    <property type="match status" value="1"/>
</dbReference>
<evidence type="ECO:0000256" key="9">
    <source>
        <dbReference type="ARBA" id="ARBA00022989"/>
    </source>
</evidence>
<dbReference type="SUPFAM" id="SSF49899">
    <property type="entry name" value="Concanavalin A-like lectins/glucanases"/>
    <property type="match status" value="1"/>
</dbReference>
<dbReference type="Gene3D" id="2.10.25.10">
    <property type="entry name" value="Laminin"/>
    <property type="match status" value="1"/>
</dbReference>
<keyword evidence="11 20" id="KW-0472">Membrane</keyword>
<dbReference type="InterPro" id="IPR000742">
    <property type="entry name" value="EGF"/>
</dbReference>
<dbReference type="InterPro" id="IPR034038">
    <property type="entry name" value="ZnMP_meprin"/>
</dbReference>
<comment type="caution">
    <text evidence="25">The sequence shown here is derived from an EMBL/GenBank/DDBJ whole genome shotgun (WGS) entry which is preliminary data.</text>
</comment>
<keyword evidence="6 19" id="KW-0732">Signal</keyword>
<evidence type="ECO:0000256" key="4">
    <source>
        <dbReference type="ARBA" id="ARBA00022692"/>
    </source>
</evidence>
<evidence type="ECO:0000259" key="21">
    <source>
        <dbReference type="PROSITE" id="PS50026"/>
    </source>
</evidence>
<feature type="binding site" evidence="16 18">
    <location>
        <position position="153"/>
    </location>
    <ligand>
        <name>Zn(2+)</name>
        <dbReference type="ChEBI" id="CHEBI:29105"/>
        <note>catalytic</note>
    </ligand>
</feature>
<evidence type="ECO:0000256" key="20">
    <source>
        <dbReference type="SAM" id="Phobius"/>
    </source>
</evidence>
<evidence type="ECO:0000256" key="7">
    <source>
        <dbReference type="ARBA" id="ARBA00022801"/>
    </source>
</evidence>
<dbReference type="Pfam" id="PF01400">
    <property type="entry name" value="Astacin"/>
    <property type="match status" value="1"/>
</dbReference>
<keyword evidence="12" id="KW-0865">Zymogen</keyword>